<dbReference type="RefSeq" id="WP_283433698.1">
    <property type="nucleotide sequence ID" value="NZ_FXUG01000009.1"/>
</dbReference>
<sequence length="491" mass="53527">MASNAYDVLVLGSGFGGSLLSAILAKSGMSVAMVDRARHPRFAIGESSTPLADSALAQIAKDYDLPELMPLTKYGSWKRSHPELTCGLKRGFSYFGHRRGQPFDASDQLVVAASASDEVSDTQWLRSDVDQFLFQLANQVGADSYEGVDYHLETEQAGWRLTGVGETSPLSLHAEFVVDATGPAGVVLETLGIADQTHELKTRSQAVFGHFAGVRTVADMLVERGVDCDRHPFSCDAAAVHHVLDDGWMWQLRFDDGTVSCGHMLPALGDGEMLNPRQVWDERLATYPFLHRQFSGATLVRPSGGLQATGRLQRLTSVAAGRNWAALPSTAGFIDPLHSTGIAHTLFGVRRIAAAMLGENRLRQQRLQVYSQAVIDELKFIDQLVEGCYAGLPHFRLWSAWCMLYFAAVTSQEHASDPAEVSSFLGVDDVEFGRMLIMARQKLQATLDGDPGPEELASFESWLRDALQPWNRVGLLSPEAAGMYASTAAPI</sequence>
<dbReference type="InterPro" id="IPR050816">
    <property type="entry name" value="Flavin-dep_Halogenase_NPB"/>
</dbReference>
<protein>
    <submittedName>
        <fullName evidence="3">FADH2 O2-dependent halogenase</fullName>
    </submittedName>
</protein>
<dbReference type="PANTHER" id="PTHR43747">
    <property type="entry name" value="FAD-BINDING PROTEIN"/>
    <property type="match status" value="1"/>
</dbReference>
<gene>
    <name evidence="3" type="ORF">SAMN06265222_109116</name>
</gene>
<dbReference type="EMBL" id="FXUG01000009">
    <property type="protein sequence ID" value="SMP65628.1"/>
    <property type="molecule type" value="Genomic_DNA"/>
</dbReference>
<dbReference type="SUPFAM" id="SSF51905">
    <property type="entry name" value="FAD/NAD(P)-binding domain"/>
    <property type="match status" value="1"/>
</dbReference>
<dbReference type="InterPro" id="IPR036188">
    <property type="entry name" value="FAD/NAD-bd_sf"/>
</dbReference>
<dbReference type="PANTHER" id="PTHR43747:SF5">
    <property type="entry name" value="FAD-BINDING DOMAIN-CONTAINING PROTEIN"/>
    <property type="match status" value="1"/>
</dbReference>
<evidence type="ECO:0000313" key="3">
    <source>
        <dbReference type="EMBL" id="SMP65628.1"/>
    </source>
</evidence>
<name>A0ABY1QE25_9BACT</name>
<comment type="caution">
    <text evidence="3">The sequence shown here is derived from an EMBL/GenBank/DDBJ whole genome shotgun (WGS) entry which is preliminary data.</text>
</comment>
<dbReference type="Proteomes" id="UP001158067">
    <property type="component" value="Unassembled WGS sequence"/>
</dbReference>
<evidence type="ECO:0000256" key="1">
    <source>
        <dbReference type="ARBA" id="ARBA00023002"/>
    </source>
</evidence>
<dbReference type="Gene3D" id="3.50.50.60">
    <property type="entry name" value="FAD/NAD(P)-binding domain"/>
    <property type="match status" value="1"/>
</dbReference>
<dbReference type="InterPro" id="IPR006905">
    <property type="entry name" value="Flavin_halogenase"/>
</dbReference>
<evidence type="ECO:0000256" key="2">
    <source>
        <dbReference type="ARBA" id="ARBA00023033"/>
    </source>
</evidence>
<accession>A0ABY1QE25</accession>
<dbReference type="Pfam" id="PF04820">
    <property type="entry name" value="Trp_halogenase"/>
    <property type="match status" value="1"/>
</dbReference>
<proteinExistence type="predicted"/>
<keyword evidence="4" id="KW-1185">Reference proteome</keyword>
<keyword evidence="1" id="KW-0560">Oxidoreductase</keyword>
<evidence type="ECO:0000313" key="4">
    <source>
        <dbReference type="Proteomes" id="UP001158067"/>
    </source>
</evidence>
<keyword evidence="2" id="KW-0503">Monooxygenase</keyword>
<organism evidence="3 4">
    <name type="scientific">Neorhodopirellula lusitana</name>
    <dbReference type="NCBI Taxonomy" id="445327"/>
    <lineage>
        <taxon>Bacteria</taxon>
        <taxon>Pseudomonadati</taxon>
        <taxon>Planctomycetota</taxon>
        <taxon>Planctomycetia</taxon>
        <taxon>Pirellulales</taxon>
        <taxon>Pirellulaceae</taxon>
        <taxon>Neorhodopirellula</taxon>
    </lineage>
</organism>
<reference evidence="3 4" key="1">
    <citation type="submission" date="2017-05" db="EMBL/GenBank/DDBJ databases">
        <authorList>
            <person name="Varghese N."/>
            <person name="Submissions S."/>
        </authorList>
    </citation>
    <scope>NUCLEOTIDE SEQUENCE [LARGE SCALE GENOMIC DNA]</scope>
    <source>
        <strain evidence="3 4">DSM 25457</strain>
    </source>
</reference>